<feature type="domain" description="HMA" evidence="1">
    <location>
        <begin position="3"/>
        <end position="72"/>
    </location>
</feature>
<dbReference type="PROSITE" id="PS50846">
    <property type="entry name" value="HMA_2"/>
    <property type="match status" value="1"/>
</dbReference>
<evidence type="ECO:0000259" key="1">
    <source>
        <dbReference type="PROSITE" id="PS50846"/>
    </source>
</evidence>
<protein>
    <recommendedName>
        <fullName evidence="1">HMA domain-containing protein</fullName>
    </recommendedName>
</protein>
<dbReference type="EMBL" id="CAKOAT010155822">
    <property type="protein sequence ID" value="CAH8347214.1"/>
    <property type="molecule type" value="Genomic_DNA"/>
</dbReference>
<name>A0ABC8K163_ERUVS</name>
<accession>A0ABC8K163</accession>
<evidence type="ECO:0000313" key="3">
    <source>
        <dbReference type="Proteomes" id="UP001642260"/>
    </source>
</evidence>
<dbReference type="AlphaFoldDB" id="A0ABC8K163"/>
<evidence type="ECO:0000313" key="2">
    <source>
        <dbReference type="EMBL" id="CAH8347214.1"/>
    </source>
</evidence>
<comment type="caution">
    <text evidence="2">The sequence shown here is derived from an EMBL/GenBank/DDBJ whole genome shotgun (WGS) entry which is preliminary data.</text>
</comment>
<keyword evidence="3" id="KW-1185">Reference proteome</keyword>
<gene>
    <name evidence="2" type="ORF">ERUC_LOCUS17093</name>
</gene>
<dbReference type="InterPro" id="IPR042885">
    <property type="entry name" value="HIPP47/16"/>
</dbReference>
<dbReference type="PANTHER" id="PTHR46932:SF10">
    <property type="entry name" value="HEAVY METAL-ASSOCIATED DOMAIN PROTEIN"/>
    <property type="match status" value="1"/>
</dbReference>
<dbReference type="InterPro" id="IPR006121">
    <property type="entry name" value="HMA_dom"/>
</dbReference>
<organism evidence="2 3">
    <name type="scientific">Eruca vesicaria subsp. sativa</name>
    <name type="common">Garden rocket</name>
    <name type="synonym">Eruca sativa</name>
    <dbReference type="NCBI Taxonomy" id="29727"/>
    <lineage>
        <taxon>Eukaryota</taxon>
        <taxon>Viridiplantae</taxon>
        <taxon>Streptophyta</taxon>
        <taxon>Embryophyta</taxon>
        <taxon>Tracheophyta</taxon>
        <taxon>Spermatophyta</taxon>
        <taxon>Magnoliopsida</taxon>
        <taxon>eudicotyledons</taxon>
        <taxon>Gunneridae</taxon>
        <taxon>Pentapetalae</taxon>
        <taxon>rosids</taxon>
        <taxon>malvids</taxon>
        <taxon>Brassicales</taxon>
        <taxon>Brassicaceae</taxon>
        <taxon>Brassiceae</taxon>
        <taxon>Eruca</taxon>
    </lineage>
</organism>
<dbReference type="Gene3D" id="3.30.70.100">
    <property type="match status" value="1"/>
</dbReference>
<dbReference type="Proteomes" id="UP001642260">
    <property type="component" value="Unassembled WGS sequence"/>
</dbReference>
<sequence>MMRQRIVLKMDMSENEKTIQKAMKIASGASGVRSVTIHGQNDQLVVVGAGIDTAELTRTLRKKISQTCTIVTVQAAPPPPPQEQQQPPQFHLMEHHNEMAPARRCICEIPNSGFCGFCRTPYQMIALAPYPAPVVYREESDGCRIM</sequence>
<reference evidence="2 3" key="1">
    <citation type="submission" date="2022-03" db="EMBL/GenBank/DDBJ databases">
        <authorList>
            <person name="Macdonald S."/>
            <person name="Ahmed S."/>
            <person name="Newling K."/>
        </authorList>
    </citation>
    <scope>NUCLEOTIDE SEQUENCE [LARGE SCALE GENOMIC DNA]</scope>
</reference>
<proteinExistence type="predicted"/>
<dbReference type="PANTHER" id="PTHR46932">
    <property type="entry name" value="HEAVY METAL-ASSOCIATED ISOPRENYLATED PLANT PROTEIN 47"/>
    <property type="match status" value="1"/>
</dbReference>